<gene>
    <name evidence="1" type="ORF">E6A44_017710</name>
</gene>
<evidence type="ECO:0000313" key="2">
    <source>
        <dbReference type="Proteomes" id="UP001517247"/>
    </source>
</evidence>
<evidence type="ECO:0000313" key="1">
    <source>
        <dbReference type="EMBL" id="MFN0257433.1"/>
    </source>
</evidence>
<keyword evidence="2" id="KW-1185">Reference proteome</keyword>
<proteinExistence type="predicted"/>
<protein>
    <submittedName>
        <fullName evidence="1">Uncharacterized protein</fullName>
    </submittedName>
</protein>
<organism evidence="1 2">
    <name type="scientific">Pedobacter ureilyticus</name>
    <dbReference type="NCBI Taxonomy" id="1393051"/>
    <lineage>
        <taxon>Bacteria</taxon>
        <taxon>Pseudomonadati</taxon>
        <taxon>Bacteroidota</taxon>
        <taxon>Sphingobacteriia</taxon>
        <taxon>Sphingobacteriales</taxon>
        <taxon>Sphingobacteriaceae</taxon>
        <taxon>Pedobacter</taxon>
    </lineage>
</organism>
<dbReference type="Proteomes" id="UP001517247">
    <property type="component" value="Unassembled WGS sequence"/>
</dbReference>
<dbReference type="RefSeq" id="WP_138724517.1">
    <property type="nucleotide sequence ID" value="NZ_SSHJ02000009.1"/>
</dbReference>
<dbReference type="EMBL" id="SSHJ02000009">
    <property type="protein sequence ID" value="MFN0257433.1"/>
    <property type="molecule type" value="Genomic_DNA"/>
</dbReference>
<dbReference type="PROSITE" id="PS51257">
    <property type="entry name" value="PROKAR_LIPOPROTEIN"/>
    <property type="match status" value="1"/>
</dbReference>
<reference evidence="1 2" key="1">
    <citation type="submission" date="2024-12" db="EMBL/GenBank/DDBJ databases">
        <authorList>
            <person name="Hu S."/>
        </authorList>
    </citation>
    <scope>NUCLEOTIDE SEQUENCE [LARGE SCALE GENOMIC DNA]</scope>
    <source>
        <strain evidence="1 2">THG-T11</strain>
    </source>
</reference>
<name>A0ABW9JA50_9SPHI</name>
<accession>A0ABW9JA50</accession>
<comment type="caution">
    <text evidence="1">The sequence shown here is derived from an EMBL/GenBank/DDBJ whole genome shotgun (WGS) entry which is preliminary data.</text>
</comment>
<sequence length="68" mass="7604">MKSTALLLITIIGLASCGQNSSPDGRAQLRDQELSQRIDELEKKQIVILDSIRLLNDRITTINTDHTK</sequence>